<evidence type="ECO:0000256" key="1">
    <source>
        <dbReference type="ARBA" id="ARBA00010923"/>
    </source>
</evidence>
<protein>
    <submittedName>
        <fullName evidence="5">Type I site-specific deoxyribonuclease</fullName>
    </submittedName>
</protein>
<evidence type="ECO:0000256" key="3">
    <source>
        <dbReference type="ARBA" id="ARBA00023125"/>
    </source>
</evidence>
<evidence type="ECO:0000256" key="2">
    <source>
        <dbReference type="ARBA" id="ARBA00022747"/>
    </source>
</evidence>
<keyword evidence="6" id="KW-1185">Reference proteome</keyword>
<keyword evidence="2" id="KW-0680">Restriction system</keyword>
<comment type="similarity">
    <text evidence="1">Belongs to the type-I restriction system S methylase family.</text>
</comment>
<dbReference type="Pfam" id="PF01420">
    <property type="entry name" value="Methylase_S"/>
    <property type="match status" value="1"/>
</dbReference>
<dbReference type="Gene3D" id="3.90.220.20">
    <property type="entry name" value="DNA methylase specificity domains"/>
    <property type="match status" value="1"/>
</dbReference>
<dbReference type="eggNOG" id="COG0732">
    <property type="taxonomic scope" value="Bacteria"/>
</dbReference>
<dbReference type="InterPro" id="IPR000055">
    <property type="entry name" value="Restrct_endonuc_typeI_TRD"/>
</dbReference>
<name>A3IYV9_9CHRO</name>
<dbReference type="InterPro" id="IPR052021">
    <property type="entry name" value="Type-I_RS_S_subunit"/>
</dbReference>
<dbReference type="AlphaFoldDB" id="A3IYV9"/>
<dbReference type="OrthoDB" id="426391at2"/>
<feature type="domain" description="Type I restriction modification DNA specificity" evidence="4">
    <location>
        <begin position="20"/>
        <end position="177"/>
    </location>
</feature>
<dbReference type="RefSeq" id="WP_008278575.1">
    <property type="nucleotide sequence ID" value="NZ_AAXW01000089.1"/>
</dbReference>
<evidence type="ECO:0000313" key="5">
    <source>
        <dbReference type="EMBL" id="EAZ88334.1"/>
    </source>
</evidence>
<dbReference type="PANTHER" id="PTHR30408">
    <property type="entry name" value="TYPE-1 RESTRICTION ENZYME ECOKI SPECIFICITY PROTEIN"/>
    <property type="match status" value="1"/>
</dbReference>
<evidence type="ECO:0000313" key="6">
    <source>
        <dbReference type="Proteomes" id="UP000003781"/>
    </source>
</evidence>
<evidence type="ECO:0000259" key="4">
    <source>
        <dbReference type="Pfam" id="PF01420"/>
    </source>
</evidence>
<proteinExistence type="inferred from homology"/>
<organism evidence="5 6">
    <name type="scientific">Crocosphaera chwakensis CCY0110</name>
    <dbReference type="NCBI Taxonomy" id="391612"/>
    <lineage>
        <taxon>Bacteria</taxon>
        <taxon>Bacillati</taxon>
        <taxon>Cyanobacteriota</taxon>
        <taxon>Cyanophyceae</taxon>
        <taxon>Oscillatoriophycideae</taxon>
        <taxon>Chroococcales</taxon>
        <taxon>Aphanothecaceae</taxon>
        <taxon>Crocosphaera</taxon>
        <taxon>Crocosphaera chwakensis</taxon>
    </lineage>
</organism>
<dbReference type="GO" id="GO:0003677">
    <property type="term" value="F:DNA binding"/>
    <property type="evidence" value="ECO:0007669"/>
    <property type="project" value="UniProtKB-KW"/>
</dbReference>
<sequence length="201" mass="22985">MENNIQEKLNNSFNNAPKIKLSQLASLKRGRFSHRPRNAPHLYENGTYPFIQTGDVANGKGRNIQYSQYLNEEGLKVSKLFQPATILITIAANIGSTAILTYPACFPDSIVSIKPSKTMNIDYLEYYLRTQQQYLNDIAPQKAQKNINLKILEPLLVACPEKTEQDKIINEVLKIEQQINNFEQEIFAIPQQKEAILKKYL</sequence>
<dbReference type="SUPFAM" id="SSF116734">
    <property type="entry name" value="DNA methylase specificity domain"/>
    <property type="match status" value="1"/>
</dbReference>
<dbReference type="GO" id="GO:0009307">
    <property type="term" value="P:DNA restriction-modification system"/>
    <property type="evidence" value="ECO:0007669"/>
    <property type="project" value="UniProtKB-KW"/>
</dbReference>
<dbReference type="Proteomes" id="UP000003781">
    <property type="component" value="Unassembled WGS sequence"/>
</dbReference>
<dbReference type="InterPro" id="IPR044946">
    <property type="entry name" value="Restrct_endonuc_typeI_TRD_sf"/>
</dbReference>
<reference evidence="5 6" key="1">
    <citation type="submission" date="2007-03" db="EMBL/GenBank/DDBJ databases">
        <authorList>
            <person name="Stal L."/>
            <person name="Ferriera S."/>
            <person name="Johnson J."/>
            <person name="Kravitz S."/>
            <person name="Beeson K."/>
            <person name="Sutton G."/>
            <person name="Rogers Y.-H."/>
            <person name="Friedman R."/>
            <person name="Frazier M."/>
            <person name="Venter J.C."/>
        </authorList>
    </citation>
    <scope>NUCLEOTIDE SEQUENCE [LARGE SCALE GENOMIC DNA]</scope>
    <source>
        <strain evidence="5 6">CCY0110</strain>
    </source>
</reference>
<dbReference type="PANTHER" id="PTHR30408:SF12">
    <property type="entry name" value="TYPE I RESTRICTION ENZYME MJAVIII SPECIFICITY SUBUNIT"/>
    <property type="match status" value="1"/>
</dbReference>
<accession>A3IYV9</accession>
<comment type="caution">
    <text evidence="5">The sequence shown here is derived from an EMBL/GenBank/DDBJ whole genome shotgun (WGS) entry which is preliminary data.</text>
</comment>
<dbReference type="EMBL" id="AAXW01000089">
    <property type="protein sequence ID" value="EAZ88334.1"/>
    <property type="molecule type" value="Genomic_DNA"/>
</dbReference>
<gene>
    <name evidence="5" type="ORF">CY0110_20925</name>
</gene>
<keyword evidence="3" id="KW-0238">DNA-binding</keyword>
<dbReference type="CDD" id="cd17282">
    <property type="entry name" value="RMtype1_S_Eco16444ORF1681_TRD1-CR1_like"/>
    <property type="match status" value="1"/>
</dbReference>